<dbReference type="InParanoid" id="A0A0V0QJN7"/>
<dbReference type="AlphaFoldDB" id="A0A0V0QJN7"/>
<gene>
    <name evidence="2" type="ORF">PPERSA_10050</name>
</gene>
<comment type="caution">
    <text evidence="2">The sequence shown here is derived from an EMBL/GenBank/DDBJ whole genome shotgun (WGS) entry which is preliminary data.</text>
</comment>
<dbReference type="EMBL" id="LDAU01000155">
    <property type="protein sequence ID" value="KRX02433.1"/>
    <property type="molecule type" value="Genomic_DNA"/>
</dbReference>
<organism evidence="2 3">
    <name type="scientific">Pseudocohnilembus persalinus</name>
    <name type="common">Ciliate</name>
    <dbReference type="NCBI Taxonomy" id="266149"/>
    <lineage>
        <taxon>Eukaryota</taxon>
        <taxon>Sar</taxon>
        <taxon>Alveolata</taxon>
        <taxon>Ciliophora</taxon>
        <taxon>Intramacronucleata</taxon>
        <taxon>Oligohymenophorea</taxon>
        <taxon>Scuticociliatia</taxon>
        <taxon>Philasterida</taxon>
        <taxon>Pseudocohnilembidae</taxon>
        <taxon>Pseudocohnilembus</taxon>
    </lineage>
</organism>
<evidence type="ECO:0000256" key="1">
    <source>
        <dbReference type="SAM" id="MobiDB-lite"/>
    </source>
</evidence>
<sequence>MLSCGGDQDNFYKFQKCQKKQHSQTLEEIKQFQHIKKAKLPKELEFKHFDQLHEELKDDLRNFYQRIQKEKFVKDQKNQKTIIFLSQMQDPEDSTVKTFYNYLQNLEIKKTNLKPFFQLLYFKDMFQNEPQQLKEDPEFLKKYLKNFKKQLFSHFINSENCITLQILDLINEHLIKNFDKKGKLVQPNRRKKVTDKKQKMQQQNQIHQQQNRNSVSIKQDNKQNNTQNQEQAKWKSEIQEQQVEEDIEEEIQFKEFKNSLGQPSLNNNNTASELQQKKDQELLNKIIFGSSDDEEDENNDNKNKKNIINQIQKPFQKEDLQNIFVKPQAKYESDHNYFKQQQTYLSTQEDSPLKLQRKPESDNLLNYINNNSQEKQKKLDQNFRFSRSYMPTPNMNNRQSQQNYKSVFFNKESFITQPIALPSGIEQLHIRY</sequence>
<keyword evidence="3" id="KW-1185">Reference proteome</keyword>
<evidence type="ECO:0000313" key="2">
    <source>
        <dbReference type="EMBL" id="KRX02433.1"/>
    </source>
</evidence>
<proteinExistence type="predicted"/>
<name>A0A0V0QJN7_PSEPJ</name>
<evidence type="ECO:0000313" key="3">
    <source>
        <dbReference type="Proteomes" id="UP000054937"/>
    </source>
</evidence>
<accession>A0A0V0QJN7</accession>
<feature type="region of interest" description="Disordered" evidence="1">
    <location>
        <begin position="188"/>
        <end position="241"/>
    </location>
</feature>
<feature type="compositionally biased region" description="Low complexity" evidence="1">
    <location>
        <begin position="222"/>
        <end position="231"/>
    </location>
</feature>
<reference evidence="2 3" key="1">
    <citation type="journal article" date="2015" name="Sci. Rep.">
        <title>Genome of the facultative scuticociliatosis pathogen Pseudocohnilembus persalinus provides insight into its virulence through horizontal gene transfer.</title>
        <authorList>
            <person name="Xiong J."/>
            <person name="Wang G."/>
            <person name="Cheng J."/>
            <person name="Tian M."/>
            <person name="Pan X."/>
            <person name="Warren A."/>
            <person name="Jiang C."/>
            <person name="Yuan D."/>
            <person name="Miao W."/>
        </authorList>
    </citation>
    <scope>NUCLEOTIDE SEQUENCE [LARGE SCALE GENOMIC DNA]</scope>
    <source>
        <strain evidence="2">36N120E</strain>
    </source>
</reference>
<feature type="compositionally biased region" description="Low complexity" evidence="1">
    <location>
        <begin position="200"/>
        <end position="213"/>
    </location>
</feature>
<dbReference type="Proteomes" id="UP000054937">
    <property type="component" value="Unassembled WGS sequence"/>
</dbReference>
<protein>
    <submittedName>
        <fullName evidence="2">Uncharacterized protein</fullName>
    </submittedName>
</protein>